<comment type="subcellular location">
    <subcellularLocation>
        <location evidence="1">Membrane</location>
        <topology evidence="1">Multi-pass membrane protein</topology>
    </subcellularLocation>
</comment>
<dbReference type="Proteomes" id="UP000607653">
    <property type="component" value="Unassembled WGS sequence"/>
</dbReference>
<organism evidence="6 7">
    <name type="scientific">Nelumbo nucifera</name>
    <name type="common">Sacred lotus</name>
    <dbReference type="NCBI Taxonomy" id="4432"/>
    <lineage>
        <taxon>Eukaryota</taxon>
        <taxon>Viridiplantae</taxon>
        <taxon>Streptophyta</taxon>
        <taxon>Embryophyta</taxon>
        <taxon>Tracheophyta</taxon>
        <taxon>Spermatophyta</taxon>
        <taxon>Magnoliopsida</taxon>
        <taxon>Proteales</taxon>
        <taxon>Nelumbonaceae</taxon>
        <taxon>Nelumbo</taxon>
    </lineage>
</organism>
<keyword evidence="3" id="KW-0812">Transmembrane</keyword>
<proteinExistence type="predicted"/>
<keyword evidence="4" id="KW-1133">Transmembrane helix</keyword>
<dbReference type="PANTHER" id="PTHR48041:SF100">
    <property type="entry name" value="ABC TRANSPORTER-LIKE"/>
    <property type="match status" value="1"/>
</dbReference>
<dbReference type="InterPro" id="IPR027417">
    <property type="entry name" value="P-loop_NTPase"/>
</dbReference>
<dbReference type="SUPFAM" id="SSF52540">
    <property type="entry name" value="P-loop containing nucleoside triphosphate hydrolases"/>
    <property type="match status" value="1"/>
</dbReference>
<evidence type="ECO:0000256" key="5">
    <source>
        <dbReference type="ARBA" id="ARBA00023136"/>
    </source>
</evidence>
<dbReference type="Gene3D" id="3.40.50.300">
    <property type="entry name" value="P-loop containing nucleotide triphosphate hydrolases"/>
    <property type="match status" value="1"/>
</dbReference>
<evidence type="ECO:0000313" key="7">
    <source>
        <dbReference type="Proteomes" id="UP000607653"/>
    </source>
</evidence>
<evidence type="ECO:0000256" key="1">
    <source>
        <dbReference type="ARBA" id="ARBA00004141"/>
    </source>
</evidence>
<keyword evidence="5" id="KW-0472">Membrane</keyword>
<comment type="caution">
    <text evidence="6">The sequence shown here is derived from an EMBL/GenBank/DDBJ whole genome shotgun (WGS) entry which is preliminary data.</text>
</comment>
<dbReference type="AlphaFoldDB" id="A0A822YCC5"/>
<evidence type="ECO:0000256" key="4">
    <source>
        <dbReference type="ARBA" id="ARBA00022989"/>
    </source>
</evidence>
<keyword evidence="2" id="KW-0813">Transport</keyword>
<sequence length="113" mass="12556">MIPLGRISGQVLVNDQPMDAAHFRRVSGYVTQHDALFPQLTVEETLMYNARLRGCGGRNVAAARVRAAERAGVRSCEGFEDWRGFRSWDLRRSGFCISSPCGHAAENYGAEPR</sequence>
<dbReference type="EMBL" id="DUZY01000003">
    <property type="protein sequence ID" value="DAD31764.1"/>
    <property type="molecule type" value="Genomic_DNA"/>
</dbReference>
<accession>A0A822YCC5</accession>
<gene>
    <name evidence="6" type="ORF">HUJ06_010615</name>
</gene>
<name>A0A822YCC5_NELNU</name>
<reference evidence="6 7" key="1">
    <citation type="journal article" date="2020" name="Mol. Biol. Evol.">
        <title>Distinct Expression and Methylation Patterns for Genes with Different Fates following a Single Whole-Genome Duplication in Flowering Plants.</title>
        <authorList>
            <person name="Shi T."/>
            <person name="Rahmani R.S."/>
            <person name="Gugger P.F."/>
            <person name="Wang M."/>
            <person name="Li H."/>
            <person name="Zhang Y."/>
            <person name="Li Z."/>
            <person name="Wang Q."/>
            <person name="Van de Peer Y."/>
            <person name="Marchal K."/>
            <person name="Chen J."/>
        </authorList>
    </citation>
    <scope>NUCLEOTIDE SEQUENCE [LARGE SCALE GENOMIC DNA]</scope>
    <source>
        <tissue evidence="6">Leaf</tissue>
    </source>
</reference>
<dbReference type="PANTHER" id="PTHR48041">
    <property type="entry name" value="ABC TRANSPORTER G FAMILY MEMBER 28"/>
    <property type="match status" value="1"/>
</dbReference>
<dbReference type="GO" id="GO:0016020">
    <property type="term" value="C:membrane"/>
    <property type="evidence" value="ECO:0007669"/>
    <property type="project" value="UniProtKB-SubCell"/>
</dbReference>
<evidence type="ECO:0000313" key="6">
    <source>
        <dbReference type="EMBL" id="DAD31764.1"/>
    </source>
</evidence>
<evidence type="ECO:0000256" key="3">
    <source>
        <dbReference type="ARBA" id="ARBA00022692"/>
    </source>
</evidence>
<protein>
    <submittedName>
        <fullName evidence="6">Uncharacterized protein</fullName>
    </submittedName>
</protein>
<dbReference type="InterPro" id="IPR050352">
    <property type="entry name" value="ABCG_transporters"/>
</dbReference>
<evidence type="ECO:0000256" key="2">
    <source>
        <dbReference type="ARBA" id="ARBA00022448"/>
    </source>
</evidence>
<keyword evidence="7" id="KW-1185">Reference proteome</keyword>